<reference evidence="1 2" key="1">
    <citation type="submission" date="2018-12" db="EMBL/GenBank/DDBJ databases">
        <authorList>
            <person name="Sun L."/>
            <person name="Chen Z."/>
        </authorList>
    </citation>
    <scope>NUCLEOTIDE SEQUENCE [LARGE SCALE GENOMIC DNA]</scope>
    <source>
        <strain evidence="1 2">3-5-3</strain>
    </source>
</reference>
<sequence>MAQRLATEYIKASLRLTEVQMAEFIHRIDDPHVRQRIKVLDGGGQEVVLEDDQGEELHLPFDRKDGYYICEASFRLINPPITNVMRRLFAAYKGSGIVNRIYNGFVVMYQYEDGQVRRITEHNGDTYKLVYEYKNTVEELQRLFRSTEVEMEIGRIHRLINDLLDHRLALKDEQLITHIDEELRQYTRRLFVLEA</sequence>
<comment type="caution">
    <text evidence="1">The sequence shown here is derived from an EMBL/GenBank/DDBJ whole genome shotgun (WGS) entry which is preliminary data.</text>
</comment>
<protein>
    <submittedName>
        <fullName evidence="1">Non-ribosomal peptide synthetase module</fullName>
    </submittedName>
</protein>
<proteinExistence type="predicted"/>
<accession>A0A433X0V4</accession>
<organism evidence="1 2">
    <name type="scientific">Paenibacillus zeisoli</name>
    <dbReference type="NCBI Taxonomy" id="2496267"/>
    <lineage>
        <taxon>Bacteria</taxon>
        <taxon>Bacillati</taxon>
        <taxon>Bacillota</taxon>
        <taxon>Bacilli</taxon>
        <taxon>Bacillales</taxon>
        <taxon>Paenibacillaceae</taxon>
        <taxon>Paenibacillus</taxon>
    </lineage>
</organism>
<dbReference type="OrthoDB" id="2880119at2"/>
<dbReference type="AlphaFoldDB" id="A0A433X0V4"/>
<gene>
    <name evidence="1" type="ORF">EJP77_19790</name>
</gene>
<name>A0A433X0V4_9BACL</name>
<dbReference type="EMBL" id="RZNX01000015">
    <property type="protein sequence ID" value="RUT27785.1"/>
    <property type="molecule type" value="Genomic_DNA"/>
</dbReference>
<evidence type="ECO:0000313" key="1">
    <source>
        <dbReference type="EMBL" id="RUT27785.1"/>
    </source>
</evidence>
<dbReference type="RefSeq" id="WP_127200991.1">
    <property type="nucleotide sequence ID" value="NZ_RZNX01000015.1"/>
</dbReference>
<keyword evidence="2" id="KW-1185">Reference proteome</keyword>
<dbReference type="Proteomes" id="UP000272464">
    <property type="component" value="Unassembled WGS sequence"/>
</dbReference>
<evidence type="ECO:0000313" key="2">
    <source>
        <dbReference type="Proteomes" id="UP000272464"/>
    </source>
</evidence>